<dbReference type="AlphaFoldDB" id="A0A2M4C9G4"/>
<sequence>MAARRSLLAAPCFFVFFLPRADESRLPASSAMICIEYQQLFSIPRNASIVSNSKLSNVSIFSCSHERNPNALTSTSQDLGILVSAFSELRMRMLSSRFDKEDA</sequence>
<feature type="chain" id="PRO_5014824493" evidence="1">
    <location>
        <begin position="24"/>
        <end position="103"/>
    </location>
</feature>
<reference evidence="2" key="1">
    <citation type="submission" date="2018-01" db="EMBL/GenBank/DDBJ databases">
        <title>An insight into the sialome of Amazonian anophelines.</title>
        <authorList>
            <person name="Ribeiro J.M."/>
            <person name="Scarpassa V."/>
            <person name="Calvo E."/>
        </authorList>
    </citation>
    <scope>NUCLEOTIDE SEQUENCE</scope>
    <source>
        <tissue evidence="2">Salivary glands</tissue>
    </source>
</reference>
<feature type="signal peptide" evidence="1">
    <location>
        <begin position="1"/>
        <end position="23"/>
    </location>
</feature>
<dbReference type="EMBL" id="GGFJ01012477">
    <property type="protein sequence ID" value="MBW61618.1"/>
    <property type="molecule type" value="Transcribed_RNA"/>
</dbReference>
<evidence type="ECO:0000256" key="1">
    <source>
        <dbReference type="SAM" id="SignalP"/>
    </source>
</evidence>
<name>A0A2M4C9G4_9DIPT</name>
<protein>
    <submittedName>
        <fullName evidence="2">Putative secreted protein</fullName>
    </submittedName>
</protein>
<keyword evidence="1" id="KW-0732">Signal</keyword>
<proteinExistence type="predicted"/>
<evidence type="ECO:0000313" key="2">
    <source>
        <dbReference type="EMBL" id="MBW61618.1"/>
    </source>
</evidence>
<accession>A0A2M4C9G4</accession>
<organism evidence="2">
    <name type="scientific">Anopheles marajoara</name>
    <dbReference type="NCBI Taxonomy" id="58244"/>
    <lineage>
        <taxon>Eukaryota</taxon>
        <taxon>Metazoa</taxon>
        <taxon>Ecdysozoa</taxon>
        <taxon>Arthropoda</taxon>
        <taxon>Hexapoda</taxon>
        <taxon>Insecta</taxon>
        <taxon>Pterygota</taxon>
        <taxon>Neoptera</taxon>
        <taxon>Endopterygota</taxon>
        <taxon>Diptera</taxon>
        <taxon>Nematocera</taxon>
        <taxon>Culicoidea</taxon>
        <taxon>Culicidae</taxon>
        <taxon>Anophelinae</taxon>
        <taxon>Anopheles</taxon>
    </lineage>
</organism>